<protein>
    <submittedName>
        <fullName evidence="1">Uncharacterized protein</fullName>
    </submittedName>
</protein>
<organism evidence="1 2">
    <name type="scientific">Penicillium atrosanguineum</name>
    <dbReference type="NCBI Taxonomy" id="1132637"/>
    <lineage>
        <taxon>Eukaryota</taxon>
        <taxon>Fungi</taxon>
        <taxon>Dikarya</taxon>
        <taxon>Ascomycota</taxon>
        <taxon>Pezizomycotina</taxon>
        <taxon>Eurotiomycetes</taxon>
        <taxon>Eurotiomycetidae</taxon>
        <taxon>Eurotiales</taxon>
        <taxon>Aspergillaceae</taxon>
        <taxon>Penicillium</taxon>
    </lineage>
</organism>
<keyword evidence="2" id="KW-1185">Reference proteome</keyword>
<proteinExistence type="predicted"/>
<dbReference type="AlphaFoldDB" id="A0A9W9PPG1"/>
<gene>
    <name evidence="1" type="ORF">N7476_010016</name>
</gene>
<sequence>MSNIANYNETLRKVSNSLQNALETFGPSSHQYRAILGILKECLQDIENETARTQTQVVDSDMLSAAMGFLKIGK</sequence>
<evidence type="ECO:0000313" key="2">
    <source>
        <dbReference type="Proteomes" id="UP001147746"/>
    </source>
</evidence>
<name>A0A9W9PPG1_9EURO</name>
<dbReference type="Proteomes" id="UP001147746">
    <property type="component" value="Unassembled WGS sequence"/>
</dbReference>
<reference evidence="1" key="2">
    <citation type="journal article" date="2023" name="IMA Fungus">
        <title>Comparative genomic study of the Penicillium genus elucidates a diverse pangenome and 15 lateral gene transfer events.</title>
        <authorList>
            <person name="Petersen C."/>
            <person name="Sorensen T."/>
            <person name="Nielsen M.R."/>
            <person name="Sondergaard T.E."/>
            <person name="Sorensen J.L."/>
            <person name="Fitzpatrick D.A."/>
            <person name="Frisvad J.C."/>
            <person name="Nielsen K.L."/>
        </authorList>
    </citation>
    <scope>NUCLEOTIDE SEQUENCE</scope>
    <source>
        <strain evidence="1">IBT 21472</strain>
    </source>
</reference>
<accession>A0A9W9PPG1</accession>
<reference evidence="1" key="1">
    <citation type="submission" date="2022-12" db="EMBL/GenBank/DDBJ databases">
        <authorList>
            <person name="Petersen C."/>
        </authorList>
    </citation>
    <scope>NUCLEOTIDE SEQUENCE</scope>
    <source>
        <strain evidence="1">IBT 21472</strain>
    </source>
</reference>
<evidence type="ECO:0000313" key="1">
    <source>
        <dbReference type="EMBL" id="KAJ5303217.1"/>
    </source>
</evidence>
<comment type="caution">
    <text evidence="1">The sequence shown here is derived from an EMBL/GenBank/DDBJ whole genome shotgun (WGS) entry which is preliminary data.</text>
</comment>
<dbReference type="EMBL" id="JAPZBO010000009">
    <property type="protein sequence ID" value="KAJ5303217.1"/>
    <property type="molecule type" value="Genomic_DNA"/>
</dbReference>